<proteinExistence type="predicted"/>
<evidence type="ECO:0000313" key="1">
    <source>
        <dbReference type="EMBL" id="ABC82095.1"/>
    </source>
</evidence>
<dbReference type="AlphaFoldDB" id="Q2IKB9"/>
<name>Q2IKB9_ANADE</name>
<dbReference type="OrthoDB" id="6064710at2"/>
<dbReference type="EMBL" id="CP000251">
    <property type="protein sequence ID" value="ABC82095.1"/>
    <property type="molecule type" value="Genomic_DNA"/>
</dbReference>
<dbReference type="Proteomes" id="UP000001935">
    <property type="component" value="Chromosome"/>
</dbReference>
<dbReference type="HOGENOM" id="CLU_1976936_0_0_7"/>
<dbReference type="KEGG" id="ade:Adeh_2325"/>
<dbReference type="STRING" id="290397.Adeh_2325"/>
<protein>
    <submittedName>
        <fullName evidence="1">Uncharacterized protein</fullName>
    </submittedName>
</protein>
<dbReference type="RefSeq" id="WP_011421377.1">
    <property type="nucleotide sequence ID" value="NC_007760.1"/>
</dbReference>
<organism evidence="1 2">
    <name type="scientific">Anaeromyxobacter dehalogenans (strain 2CP-C)</name>
    <dbReference type="NCBI Taxonomy" id="290397"/>
    <lineage>
        <taxon>Bacteria</taxon>
        <taxon>Pseudomonadati</taxon>
        <taxon>Myxococcota</taxon>
        <taxon>Myxococcia</taxon>
        <taxon>Myxococcales</taxon>
        <taxon>Cystobacterineae</taxon>
        <taxon>Anaeromyxobacteraceae</taxon>
        <taxon>Anaeromyxobacter</taxon>
    </lineage>
</organism>
<reference evidence="1 2" key="1">
    <citation type="submission" date="2006-01" db="EMBL/GenBank/DDBJ databases">
        <title>Complete sequence of Anaeromyxobacter dehalogenans 2CP-C.</title>
        <authorList>
            <consortium name="US DOE Joint Genome Institute"/>
            <person name="Copeland A."/>
            <person name="Lucas S."/>
            <person name="Lapidus A."/>
            <person name="Barry K."/>
            <person name="Detter J.C."/>
            <person name="Glavina T."/>
            <person name="Hammon N."/>
            <person name="Israni S."/>
            <person name="Pitluck S."/>
            <person name="Brettin T."/>
            <person name="Bruce D."/>
            <person name="Han C."/>
            <person name="Tapia R."/>
            <person name="Gilna P."/>
            <person name="Kiss H."/>
            <person name="Schmutz J."/>
            <person name="Larimer F."/>
            <person name="Land M."/>
            <person name="Kyrpides N."/>
            <person name="Anderson I."/>
            <person name="Sanford R.A."/>
            <person name="Ritalahti K.M."/>
            <person name="Thomas H.S."/>
            <person name="Kirby J.R."/>
            <person name="Zhulin I.B."/>
            <person name="Loeffler F.E."/>
            <person name="Richardson P."/>
        </authorList>
    </citation>
    <scope>NUCLEOTIDE SEQUENCE [LARGE SCALE GENOMIC DNA]</scope>
    <source>
        <strain evidence="1 2">2CP-C</strain>
    </source>
</reference>
<evidence type="ECO:0000313" key="2">
    <source>
        <dbReference type="Proteomes" id="UP000001935"/>
    </source>
</evidence>
<sequence>MKKLVVHETGRKTSTMTPAELRSRIQRLRPSKPVREQLMAWLDEYDGPGFYNRKGFNHSARFAYNHLQSPSALLWLAGAAGVPPFALRKAKTVLRRAQPNTASEAAAVRSVLPWELVQALLLAREP</sequence>
<gene>
    <name evidence="1" type="ordered locus">Adeh_2325</name>
</gene>
<accession>Q2IKB9</accession>
<dbReference type="eggNOG" id="ENOG5033BC5">
    <property type="taxonomic scope" value="Bacteria"/>
</dbReference>